<dbReference type="OrthoDB" id="1517790at2759"/>
<protein>
    <submittedName>
        <fullName evidence="2">Uncharacterized protein</fullName>
    </submittedName>
</protein>
<dbReference type="EMBL" id="KV424051">
    <property type="protein sequence ID" value="KZT52927.1"/>
    <property type="molecule type" value="Genomic_DNA"/>
</dbReference>
<organism evidence="2 3">
    <name type="scientific">Calocera cornea HHB12733</name>
    <dbReference type="NCBI Taxonomy" id="1353952"/>
    <lineage>
        <taxon>Eukaryota</taxon>
        <taxon>Fungi</taxon>
        <taxon>Dikarya</taxon>
        <taxon>Basidiomycota</taxon>
        <taxon>Agaricomycotina</taxon>
        <taxon>Dacrymycetes</taxon>
        <taxon>Dacrymycetales</taxon>
        <taxon>Dacrymycetaceae</taxon>
        <taxon>Calocera</taxon>
    </lineage>
</organism>
<feature type="compositionally biased region" description="Pro residues" evidence="1">
    <location>
        <begin position="79"/>
        <end position="89"/>
    </location>
</feature>
<sequence>MPTEPPARSRIPAPTSRASATPSSLAPPGTTRSVALRAKKSASSLRPPPPSPGSVPKSPSPSPSGSRIRAKTPNTPSRPRAPQPNPPSPSLEGGMARLSVKEQIAQRRAMLREQPAKSTVNRPIDDEWGGGRGVSGKTEEVDILGRASMLVDITRAKTTGKLDLSFRELPCLPYALFNLHLGLEPSFPPPPPRDPTEKEVKQPSFYECVDLVSLRARDNMIEEIQGEISYFVSLKTLDVGLVCRAVRSSTELD</sequence>
<feature type="compositionally biased region" description="Low complexity" evidence="1">
    <location>
        <begin position="12"/>
        <end position="31"/>
    </location>
</feature>
<feature type="region of interest" description="Disordered" evidence="1">
    <location>
        <begin position="114"/>
        <end position="136"/>
    </location>
</feature>
<dbReference type="InParanoid" id="A0A165DJA3"/>
<accession>A0A165DJA3</accession>
<dbReference type="AlphaFoldDB" id="A0A165DJA3"/>
<proteinExistence type="predicted"/>
<keyword evidence="3" id="KW-1185">Reference proteome</keyword>
<reference evidence="2 3" key="1">
    <citation type="journal article" date="2016" name="Mol. Biol. Evol.">
        <title>Comparative Genomics of Early-Diverging Mushroom-Forming Fungi Provides Insights into the Origins of Lignocellulose Decay Capabilities.</title>
        <authorList>
            <person name="Nagy L.G."/>
            <person name="Riley R."/>
            <person name="Tritt A."/>
            <person name="Adam C."/>
            <person name="Daum C."/>
            <person name="Floudas D."/>
            <person name="Sun H."/>
            <person name="Yadav J.S."/>
            <person name="Pangilinan J."/>
            <person name="Larsson K.H."/>
            <person name="Matsuura K."/>
            <person name="Barry K."/>
            <person name="Labutti K."/>
            <person name="Kuo R."/>
            <person name="Ohm R.A."/>
            <person name="Bhattacharya S.S."/>
            <person name="Shirouzu T."/>
            <person name="Yoshinaga Y."/>
            <person name="Martin F.M."/>
            <person name="Grigoriev I.V."/>
            <person name="Hibbett D.S."/>
        </authorList>
    </citation>
    <scope>NUCLEOTIDE SEQUENCE [LARGE SCALE GENOMIC DNA]</scope>
    <source>
        <strain evidence="2 3">HHB12733</strain>
    </source>
</reference>
<evidence type="ECO:0000313" key="3">
    <source>
        <dbReference type="Proteomes" id="UP000076842"/>
    </source>
</evidence>
<dbReference type="STRING" id="1353952.A0A165DJA3"/>
<evidence type="ECO:0000313" key="2">
    <source>
        <dbReference type="EMBL" id="KZT52927.1"/>
    </source>
</evidence>
<name>A0A165DJA3_9BASI</name>
<gene>
    <name evidence="2" type="ORF">CALCODRAFT_501684</name>
</gene>
<feature type="compositionally biased region" description="Pro residues" evidence="1">
    <location>
        <begin position="46"/>
        <end position="62"/>
    </location>
</feature>
<feature type="region of interest" description="Disordered" evidence="1">
    <location>
        <begin position="1"/>
        <end position="94"/>
    </location>
</feature>
<evidence type="ECO:0000256" key="1">
    <source>
        <dbReference type="SAM" id="MobiDB-lite"/>
    </source>
</evidence>
<dbReference type="Proteomes" id="UP000076842">
    <property type="component" value="Unassembled WGS sequence"/>
</dbReference>